<protein>
    <submittedName>
        <fullName evidence="1">Uncharacterized protein</fullName>
    </submittedName>
</protein>
<organism evidence="1">
    <name type="scientific">Catovirus CTV1</name>
    <dbReference type="NCBI Taxonomy" id="1977631"/>
    <lineage>
        <taxon>Viruses</taxon>
        <taxon>Varidnaviria</taxon>
        <taxon>Bamfordvirae</taxon>
        <taxon>Nucleocytoviricota</taxon>
        <taxon>Megaviricetes</taxon>
        <taxon>Imitervirales</taxon>
        <taxon>Mimiviridae</taxon>
        <taxon>Klosneuvirinae</taxon>
        <taxon>Catovirus</taxon>
    </lineage>
</organism>
<dbReference type="EMBL" id="KY684083">
    <property type="protein sequence ID" value="ARF08564.1"/>
    <property type="molecule type" value="Genomic_DNA"/>
</dbReference>
<accession>A0A1V0SA56</accession>
<proteinExistence type="predicted"/>
<evidence type="ECO:0000313" key="1">
    <source>
        <dbReference type="EMBL" id="ARF08564.1"/>
    </source>
</evidence>
<name>A0A1V0SA56_9VIRU</name>
<reference evidence="1" key="1">
    <citation type="journal article" date="2017" name="Science">
        <title>Giant viruses with an expanded complement of translation system components.</title>
        <authorList>
            <person name="Schulz F."/>
            <person name="Yutin N."/>
            <person name="Ivanova N.N."/>
            <person name="Ortega D.R."/>
            <person name="Lee T.K."/>
            <person name="Vierheilig J."/>
            <person name="Daims H."/>
            <person name="Horn M."/>
            <person name="Wagner M."/>
            <person name="Jensen G.J."/>
            <person name="Kyrpides N.C."/>
            <person name="Koonin E.V."/>
            <person name="Woyke T."/>
        </authorList>
    </citation>
    <scope>NUCLEOTIDE SEQUENCE</scope>
    <source>
        <strain evidence="1">CTV1</strain>
    </source>
</reference>
<gene>
    <name evidence="1" type="ORF">Catovirus_1_614</name>
</gene>
<sequence>MFSNFDLTSTDVARYIKLLKPNDFVWKEDLLYCFNGKYWEKSDLPLRTYISTDLYEFLKDMLINCFWSDRMFEKHRRSLECLKKLNFKKEVVETTKEYLKQ</sequence>